<dbReference type="EMBL" id="JAQQWE010000005">
    <property type="protein sequence ID" value="KAK7952792.1"/>
    <property type="molecule type" value="Genomic_DNA"/>
</dbReference>
<comment type="caution">
    <text evidence="1">The sequence shown here is derived from an EMBL/GenBank/DDBJ whole genome shotgun (WGS) entry which is preliminary data.</text>
</comment>
<reference evidence="1 2" key="1">
    <citation type="submission" date="2023-01" db="EMBL/GenBank/DDBJ databases">
        <title>Analysis of 21 Apiospora genomes using comparative genomics revels a genus with tremendous synthesis potential of carbohydrate active enzymes and secondary metabolites.</title>
        <authorList>
            <person name="Sorensen T."/>
        </authorList>
    </citation>
    <scope>NUCLEOTIDE SEQUENCE [LARGE SCALE GENOMIC DNA]</scope>
    <source>
        <strain evidence="1 2">CBS 24483</strain>
    </source>
</reference>
<gene>
    <name evidence="1" type="ORF">PG986_008520</name>
</gene>
<evidence type="ECO:0000313" key="1">
    <source>
        <dbReference type="EMBL" id="KAK7952792.1"/>
    </source>
</evidence>
<sequence length="182" mass="21139">MSEIERLEKGKAKTRQTQAWRNFCSRRLEKSPYTVQDLRRFAAENTTGFVAIDFDGWTGSTTEVTEMGPTYVPPSTRLPPEEIDGETLERRIHIISVARAAFRSHSIRIKGRKRDDAHREEYWYEPPQQVEPEEAEEEALRVLRGFRTDSGPPCLVGFGLGFELRVLLFTYPRFAREVSRHH</sequence>
<name>A0ABR1QFP7_9PEZI</name>
<evidence type="ECO:0000313" key="2">
    <source>
        <dbReference type="Proteomes" id="UP001391051"/>
    </source>
</evidence>
<protein>
    <submittedName>
        <fullName evidence="1">Uncharacterized protein</fullName>
    </submittedName>
</protein>
<keyword evidence="2" id="KW-1185">Reference proteome</keyword>
<accession>A0ABR1QFP7</accession>
<proteinExistence type="predicted"/>
<dbReference type="Proteomes" id="UP001391051">
    <property type="component" value="Unassembled WGS sequence"/>
</dbReference>
<organism evidence="1 2">
    <name type="scientific">Apiospora aurea</name>
    <dbReference type="NCBI Taxonomy" id="335848"/>
    <lineage>
        <taxon>Eukaryota</taxon>
        <taxon>Fungi</taxon>
        <taxon>Dikarya</taxon>
        <taxon>Ascomycota</taxon>
        <taxon>Pezizomycotina</taxon>
        <taxon>Sordariomycetes</taxon>
        <taxon>Xylariomycetidae</taxon>
        <taxon>Amphisphaeriales</taxon>
        <taxon>Apiosporaceae</taxon>
        <taxon>Apiospora</taxon>
    </lineage>
</organism>
<dbReference type="RefSeq" id="XP_066700854.1">
    <property type="nucleotide sequence ID" value="XM_066844742.1"/>
</dbReference>
<dbReference type="GeneID" id="92077804"/>